<keyword evidence="1" id="KW-0805">Transcription regulation</keyword>
<reference evidence="11" key="3">
    <citation type="submission" date="2025-04" db="UniProtKB">
        <authorList>
            <consortium name="RefSeq"/>
        </authorList>
    </citation>
    <scope>IDENTIFICATION</scope>
    <source>
        <strain evidence="11">CBS 781.70</strain>
    </source>
</reference>
<dbReference type="EMBL" id="ML975161">
    <property type="protein sequence ID" value="KAF1811564.1"/>
    <property type="molecule type" value="Genomic_DNA"/>
</dbReference>
<feature type="compositionally biased region" description="Acidic residues" evidence="5">
    <location>
        <begin position="42"/>
        <end position="53"/>
    </location>
</feature>
<dbReference type="Proteomes" id="UP000504638">
    <property type="component" value="Unplaced"/>
</dbReference>
<keyword evidence="4" id="KW-0539">Nucleus</keyword>
<evidence type="ECO:0000256" key="4">
    <source>
        <dbReference type="ARBA" id="ARBA00023242"/>
    </source>
</evidence>
<dbReference type="GO" id="GO:0003677">
    <property type="term" value="F:DNA binding"/>
    <property type="evidence" value="ECO:0007669"/>
    <property type="project" value="UniProtKB-KW"/>
</dbReference>
<dbReference type="GO" id="GO:0016514">
    <property type="term" value="C:SWI/SNF complex"/>
    <property type="evidence" value="ECO:0007669"/>
    <property type="project" value="TreeGrafter"/>
</dbReference>
<dbReference type="AlphaFoldDB" id="A0A6G1G0I6"/>
<dbReference type="Pfam" id="PF00249">
    <property type="entry name" value="Myb_DNA-binding"/>
    <property type="match status" value="1"/>
</dbReference>
<keyword evidence="10" id="KW-1185">Reference proteome</keyword>
<name>A0A6G1G0I6_9PEZI</name>
<dbReference type="OrthoDB" id="118550at2759"/>
<dbReference type="Pfam" id="PF04433">
    <property type="entry name" value="SWIRM"/>
    <property type="match status" value="1"/>
</dbReference>
<keyword evidence="3" id="KW-0804">Transcription</keyword>
<feature type="region of interest" description="Disordered" evidence="5">
    <location>
        <begin position="263"/>
        <end position="286"/>
    </location>
</feature>
<dbReference type="FunFam" id="1.10.10.60:FF:000014">
    <property type="entry name" value="SWI/SNF complex subunit SMARCC2 isoform C"/>
    <property type="match status" value="1"/>
</dbReference>
<dbReference type="PANTHER" id="PTHR12802:SF41">
    <property type="entry name" value="BRAHMA ASSOCIATED PROTEIN 155 KDA"/>
    <property type="match status" value="1"/>
</dbReference>
<feature type="domain" description="SANT" evidence="8">
    <location>
        <begin position="375"/>
        <end position="426"/>
    </location>
</feature>
<feature type="region of interest" description="Disordered" evidence="5">
    <location>
        <begin position="478"/>
        <end position="548"/>
    </location>
</feature>
<dbReference type="PROSITE" id="PS50934">
    <property type="entry name" value="SWIRM"/>
    <property type="match status" value="1"/>
</dbReference>
<dbReference type="FunFam" id="1.10.10.10:FF:000020">
    <property type="entry name" value="SWI/SNF complex subunit SMARCC2 isoform c"/>
    <property type="match status" value="1"/>
</dbReference>
<evidence type="ECO:0000256" key="1">
    <source>
        <dbReference type="ARBA" id="ARBA00023015"/>
    </source>
</evidence>
<evidence type="ECO:0000259" key="7">
    <source>
        <dbReference type="PROSITE" id="PS50934"/>
    </source>
</evidence>
<dbReference type="SMART" id="SM00717">
    <property type="entry name" value="SANT"/>
    <property type="match status" value="1"/>
</dbReference>
<feature type="compositionally biased region" description="Basic and acidic residues" evidence="5">
    <location>
        <begin position="478"/>
        <end position="497"/>
    </location>
</feature>
<evidence type="ECO:0000256" key="3">
    <source>
        <dbReference type="ARBA" id="ARBA00023163"/>
    </source>
</evidence>
<feature type="compositionally biased region" description="Polar residues" evidence="5">
    <location>
        <begin position="64"/>
        <end position="83"/>
    </location>
</feature>
<feature type="compositionally biased region" description="Low complexity" evidence="5">
    <location>
        <begin position="277"/>
        <end position="286"/>
    </location>
</feature>
<dbReference type="Pfam" id="PF16495">
    <property type="entry name" value="SWIRM-assoc_1"/>
    <property type="match status" value="1"/>
</dbReference>
<dbReference type="PROSITE" id="PS50090">
    <property type="entry name" value="MYB_LIKE"/>
    <property type="match status" value="1"/>
</dbReference>
<evidence type="ECO:0000259" key="8">
    <source>
        <dbReference type="PROSITE" id="PS51293"/>
    </source>
</evidence>
<dbReference type="PROSITE" id="PS51293">
    <property type="entry name" value="SANT"/>
    <property type="match status" value="1"/>
</dbReference>
<keyword evidence="2" id="KW-0238">DNA-binding</keyword>
<evidence type="ECO:0000256" key="2">
    <source>
        <dbReference type="ARBA" id="ARBA00023125"/>
    </source>
</evidence>
<feature type="region of interest" description="Disordered" evidence="5">
    <location>
        <begin position="1"/>
        <end position="83"/>
    </location>
</feature>
<dbReference type="Gene3D" id="1.10.10.60">
    <property type="entry name" value="Homeodomain-like"/>
    <property type="match status" value="1"/>
</dbReference>
<protein>
    <submittedName>
        <fullName evidence="9 11">SWIRM-domain-containing protein</fullName>
    </submittedName>
</protein>
<dbReference type="CDD" id="cd00167">
    <property type="entry name" value="SANT"/>
    <property type="match status" value="1"/>
</dbReference>
<evidence type="ECO:0000256" key="5">
    <source>
        <dbReference type="SAM" id="MobiDB-lite"/>
    </source>
</evidence>
<reference evidence="11" key="2">
    <citation type="submission" date="2020-04" db="EMBL/GenBank/DDBJ databases">
        <authorList>
            <consortium name="NCBI Genome Project"/>
        </authorList>
    </citation>
    <scope>NUCLEOTIDE SEQUENCE</scope>
    <source>
        <strain evidence="11">CBS 781.70</strain>
    </source>
</reference>
<evidence type="ECO:0000259" key="6">
    <source>
        <dbReference type="PROSITE" id="PS50090"/>
    </source>
</evidence>
<feature type="domain" description="SWIRM" evidence="7">
    <location>
        <begin position="99"/>
        <end position="196"/>
    </location>
</feature>
<accession>A0A6G1G0I6</accession>
<reference evidence="9 11" key="1">
    <citation type="submission" date="2020-01" db="EMBL/GenBank/DDBJ databases">
        <authorList>
            <consortium name="DOE Joint Genome Institute"/>
            <person name="Haridas S."/>
            <person name="Albert R."/>
            <person name="Binder M."/>
            <person name="Bloem J."/>
            <person name="Labutti K."/>
            <person name="Salamov A."/>
            <person name="Andreopoulos B."/>
            <person name="Baker S.E."/>
            <person name="Barry K."/>
            <person name="Bills G."/>
            <person name="Bluhm B.H."/>
            <person name="Cannon C."/>
            <person name="Castanera R."/>
            <person name="Culley D.E."/>
            <person name="Daum C."/>
            <person name="Ezra D."/>
            <person name="Gonzalez J.B."/>
            <person name="Henrissat B."/>
            <person name="Kuo A."/>
            <person name="Liang C."/>
            <person name="Lipzen A."/>
            <person name="Lutzoni F."/>
            <person name="Magnuson J."/>
            <person name="Mondo S."/>
            <person name="Nolan M."/>
            <person name="Ohm R."/>
            <person name="Pangilinan J."/>
            <person name="Park H.-J."/>
            <person name="Ramirez L."/>
            <person name="Alfaro M."/>
            <person name="Sun H."/>
            <person name="Tritt A."/>
            <person name="Yoshinaga Y."/>
            <person name="Zwiers L.-H."/>
            <person name="Turgeon B.G."/>
            <person name="Goodwin S.B."/>
            <person name="Spatafora J.W."/>
            <person name="Crous P.W."/>
            <person name="Grigoriev I.V."/>
        </authorList>
    </citation>
    <scope>NUCLEOTIDE SEQUENCE</scope>
    <source>
        <strain evidence="9 11">CBS 781.70</strain>
    </source>
</reference>
<dbReference type="InterPro" id="IPR007526">
    <property type="entry name" value="SWIRM"/>
</dbReference>
<dbReference type="GO" id="GO:0045893">
    <property type="term" value="P:positive regulation of DNA-templated transcription"/>
    <property type="evidence" value="ECO:0007669"/>
    <property type="project" value="TreeGrafter"/>
</dbReference>
<dbReference type="InterPro" id="IPR009057">
    <property type="entry name" value="Homeodomain-like_sf"/>
</dbReference>
<dbReference type="InterPro" id="IPR036388">
    <property type="entry name" value="WH-like_DNA-bd_sf"/>
</dbReference>
<sequence>MEGDDDAPAAVKPPREDSTEGPPAEVSDNPLDAPPAPRPEADEGEADEDEEMGGTEGDKKADANGTTEGDGTNEDAQAQAKTTIEASARSHLIAQTHAIILPSYSTWFDLHDINAIEKKALPEFFNSRNRSKTPAVYKDYRDFMINTYRLNPAEYLTVTACRRNLAGDVCAIMRVHAFLEQWGLINYQVDPDARPSNIQPPFTGHFKITADTPRGLQPHQPAPGSVVTQGKPYPPTERLANAAPPTKADLNLQVRRNIYESSGKDVTPASLNGGANGDANATNGAADQRPLSAKELEELLNDPGKTFHCMQCGTDCTRVRFHYAKGTPVPAQGKPSSETKHDLCTTCFKEKKYPQACLASDYTKLENPRYSTIPDRDAPWTDSELLLLLEALEMFDDDWNRVADHVTTRSREECILKFLQLEIEDQYLDAELGVRIPFTQSDNPIMSVLGFLASLANPNVTAAAAHRSVEEMKRTLLSRLEKGDKPAEEGTSKEKAPAGEPSAEASGVDTVKHEDAMEVDTAEPSDVVASSKAPSQPQPDLGNPITTMPFALAAGRSGGLASHEERKLTHLVSAATNIQLQKLELKLQQFDELEGWVTSEKRDVERKRQELFLERLAFMQRMREVEETFAKALTLVSPVAGMDGTGAMNGGAVGGTATQTQPAVDQVVEAAKMVKEALETGPGKPGGIGRLAVTKKGKSSLAPPEASEGWRGFEL</sequence>
<dbReference type="InterPro" id="IPR001005">
    <property type="entry name" value="SANT/Myb"/>
</dbReference>
<dbReference type="RefSeq" id="XP_033533195.1">
    <property type="nucleotide sequence ID" value="XM_033676503.1"/>
</dbReference>
<dbReference type="GeneID" id="54417073"/>
<dbReference type="Gene3D" id="1.10.10.10">
    <property type="entry name" value="Winged helix-like DNA-binding domain superfamily/Winged helix DNA-binding domain"/>
    <property type="match status" value="1"/>
</dbReference>
<evidence type="ECO:0000313" key="9">
    <source>
        <dbReference type="EMBL" id="KAF1811564.1"/>
    </source>
</evidence>
<dbReference type="PANTHER" id="PTHR12802">
    <property type="entry name" value="SWI/SNF COMPLEX-RELATED"/>
    <property type="match status" value="1"/>
</dbReference>
<dbReference type="GO" id="GO:0042393">
    <property type="term" value="F:histone binding"/>
    <property type="evidence" value="ECO:0007669"/>
    <property type="project" value="TreeGrafter"/>
</dbReference>
<dbReference type="SUPFAM" id="SSF46689">
    <property type="entry name" value="Homeodomain-like"/>
    <property type="match status" value="2"/>
</dbReference>
<organism evidence="9">
    <name type="scientific">Eremomyces bilateralis CBS 781.70</name>
    <dbReference type="NCBI Taxonomy" id="1392243"/>
    <lineage>
        <taxon>Eukaryota</taxon>
        <taxon>Fungi</taxon>
        <taxon>Dikarya</taxon>
        <taxon>Ascomycota</taxon>
        <taxon>Pezizomycotina</taxon>
        <taxon>Dothideomycetes</taxon>
        <taxon>Dothideomycetes incertae sedis</taxon>
        <taxon>Eremomycetales</taxon>
        <taxon>Eremomycetaceae</taxon>
        <taxon>Eremomyces</taxon>
    </lineage>
</organism>
<dbReference type="GO" id="GO:0006338">
    <property type="term" value="P:chromatin remodeling"/>
    <property type="evidence" value="ECO:0007669"/>
    <property type="project" value="UniProtKB-ARBA"/>
</dbReference>
<proteinExistence type="predicted"/>
<gene>
    <name evidence="9 11" type="ORF">P152DRAFT_399092</name>
</gene>
<dbReference type="InterPro" id="IPR032451">
    <property type="entry name" value="SMARCC_C"/>
</dbReference>
<feature type="region of interest" description="Disordered" evidence="5">
    <location>
        <begin position="695"/>
        <end position="715"/>
    </location>
</feature>
<feature type="domain" description="Myb-like" evidence="6">
    <location>
        <begin position="376"/>
        <end position="422"/>
    </location>
</feature>
<evidence type="ECO:0000313" key="10">
    <source>
        <dbReference type="Proteomes" id="UP000504638"/>
    </source>
</evidence>
<evidence type="ECO:0000313" key="11">
    <source>
        <dbReference type="RefSeq" id="XP_033533195.1"/>
    </source>
</evidence>
<dbReference type="InterPro" id="IPR017884">
    <property type="entry name" value="SANT_dom"/>
</dbReference>